<dbReference type="SMART" id="SM00020">
    <property type="entry name" value="Tryp_SPc"/>
    <property type="match status" value="1"/>
</dbReference>
<name>A0ABY6JYI7_9ARAC</name>
<keyword evidence="4" id="KW-1185">Reference proteome</keyword>
<dbReference type="Proteomes" id="UP001235939">
    <property type="component" value="Chromosome 01"/>
</dbReference>
<dbReference type="PANTHER" id="PTHR24253">
    <property type="entry name" value="TRANSMEMBRANE PROTEASE SERINE"/>
    <property type="match status" value="1"/>
</dbReference>
<reference evidence="3 4" key="1">
    <citation type="submission" date="2022-01" db="EMBL/GenBank/DDBJ databases">
        <title>A chromosomal length assembly of Cordylochernes scorpioides.</title>
        <authorList>
            <person name="Zeh D."/>
            <person name="Zeh J."/>
        </authorList>
    </citation>
    <scope>NUCLEOTIDE SEQUENCE [LARGE SCALE GENOMIC DNA]</scope>
    <source>
        <strain evidence="3">IN4F17</strain>
        <tissue evidence="3">Whole Body</tissue>
    </source>
</reference>
<evidence type="ECO:0000313" key="4">
    <source>
        <dbReference type="Proteomes" id="UP001235939"/>
    </source>
</evidence>
<dbReference type="Pfam" id="PF00089">
    <property type="entry name" value="Trypsin"/>
    <property type="match status" value="2"/>
</dbReference>
<dbReference type="Gene3D" id="2.40.10.10">
    <property type="entry name" value="Trypsin-like serine proteases"/>
    <property type="match status" value="2"/>
</dbReference>
<dbReference type="PANTHER" id="PTHR24253:SF153">
    <property type="entry name" value="SERINE PROTEASE HEPSIN"/>
    <property type="match status" value="1"/>
</dbReference>
<protein>
    <submittedName>
        <fullName evidence="3">KLK13</fullName>
    </submittedName>
</protein>
<gene>
    <name evidence="3" type="ORF">LAZ67_1005710</name>
</gene>
<evidence type="ECO:0000259" key="2">
    <source>
        <dbReference type="PROSITE" id="PS50240"/>
    </source>
</evidence>
<dbReference type="EMBL" id="CP092863">
    <property type="protein sequence ID" value="UYV61641.1"/>
    <property type="molecule type" value="Genomic_DNA"/>
</dbReference>
<feature type="domain" description="Peptidase S1" evidence="2">
    <location>
        <begin position="67"/>
        <end position="221"/>
    </location>
</feature>
<dbReference type="SUPFAM" id="SSF50494">
    <property type="entry name" value="Trypsin-like serine proteases"/>
    <property type="match status" value="2"/>
</dbReference>
<organism evidence="3 4">
    <name type="scientific">Cordylochernes scorpioides</name>
    <dbReference type="NCBI Taxonomy" id="51811"/>
    <lineage>
        <taxon>Eukaryota</taxon>
        <taxon>Metazoa</taxon>
        <taxon>Ecdysozoa</taxon>
        <taxon>Arthropoda</taxon>
        <taxon>Chelicerata</taxon>
        <taxon>Arachnida</taxon>
        <taxon>Pseudoscorpiones</taxon>
        <taxon>Cheliferoidea</taxon>
        <taxon>Chernetidae</taxon>
        <taxon>Cordylochernes</taxon>
    </lineage>
</organism>
<dbReference type="PROSITE" id="PS51257">
    <property type="entry name" value="PROKAR_LIPOPROTEIN"/>
    <property type="match status" value="1"/>
</dbReference>
<accession>A0ABY6JYI7</accession>
<proteinExistence type="predicted"/>
<dbReference type="InterPro" id="IPR001254">
    <property type="entry name" value="Trypsin_dom"/>
</dbReference>
<dbReference type="PROSITE" id="PS50240">
    <property type="entry name" value="TRYPSIN_DOM"/>
    <property type="match status" value="1"/>
</dbReference>
<keyword evidence="1" id="KW-1015">Disulfide bond</keyword>
<evidence type="ECO:0000256" key="1">
    <source>
        <dbReference type="ARBA" id="ARBA00023157"/>
    </source>
</evidence>
<evidence type="ECO:0000313" key="3">
    <source>
        <dbReference type="EMBL" id="UYV61641.1"/>
    </source>
</evidence>
<sequence length="221" mass="24231">MQKIDGRWVAAGLVSFGIGCGRKGYPGIYTRVTSYLDWIRDRIGGCDSELPPPSGDNPEGSYWDQKIFFGRSGSAYSTLTSANSAKRAIVTLDRKIRGHGALVNDRYVMTAANNLIKWWPKDTGTVKVAVGLYDLTKKSPSHKTFGVERVLVHPQLNKPQQYDNDLALIRLDGKVDRGQLPPICLPPQDAAYDHGTKTMVVGWGRMGNGRVSITPSTPSVP</sequence>
<dbReference type="InterPro" id="IPR043504">
    <property type="entry name" value="Peptidase_S1_PA_chymotrypsin"/>
</dbReference>
<dbReference type="InterPro" id="IPR009003">
    <property type="entry name" value="Peptidase_S1_PA"/>
</dbReference>